<evidence type="ECO:0000313" key="3">
    <source>
        <dbReference type="Proteomes" id="UP000186141"/>
    </source>
</evidence>
<dbReference type="OrthoDB" id="9862211at2"/>
<gene>
    <name evidence="2" type="ORF">SAMN05421774_101717</name>
</gene>
<feature type="signal peptide" evidence="1">
    <location>
        <begin position="1"/>
        <end position="20"/>
    </location>
</feature>
<dbReference type="Proteomes" id="UP000186141">
    <property type="component" value="Unassembled WGS sequence"/>
</dbReference>
<sequence>MFRSLGIVALLSLGAAAAHAQATPEQVEKLVQAIVAAGCVVTPDNNATILSEAGLNQESASVVVNALLGLGQAEIVDGDLRLKTAECN</sequence>
<keyword evidence="1" id="KW-0732">Signal</keyword>
<accession>A0A1N7KVV1</accession>
<evidence type="ECO:0000256" key="1">
    <source>
        <dbReference type="SAM" id="SignalP"/>
    </source>
</evidence>
<dbReference type="EMBL" id="FTOT01000001">
    <property type="protein sequence ID" value="SIS65739.1"/>
    <property type="molecule type" value="Genomic_DNA"/>
</dbReference>
<protein>
    <submittedName>
        <fullName evidence="2">Uncharacterized protein</fullName>
    </submittedName>
</protein>
<reference evidence="2 3" key="1">
    <citation type="submission" date="2017-01" db="EMBL/GenBank/DDBJ databases">
        <authorList>
            <person name="Mah S.A."/>
            <person name="Swanson W.J."/>
            <person name="Moy G.W."/>
            <person name="Vacquier V.D."/>
        </authorList>
    </citation>
    <scope>NUCLEOTIDE SEQUENCE [LARGE SCALE GENOMIC DNA]</scope>
    <source>
        <strain evidence="2 3">DSM 26375</strain>
    </source>
</reference>
<keyword evidence="3" id="KW-1185">Reference proteome</keyword>
<name>A0A1N7KVV1_9RHOB</name>
<dbReference type="STRING" id="1086013.SAMN05421774_101717"/>
<feature type="chain" id="PRO_5012094298" evidence="1">
    <location>
        <begin position="21"/>
        <end position="88"/>
    </location>
</feature>
<evidence type="ECO:0000313" key="2">
    <source>
        <dbReference type="EMBL" id="SIS65739.1"/>
    </source>
</evidence>
<dbReference type="AlphaFoldDB" id="A0A1N7KVV1"/>
<dbReference type="RefSeq" id="WP_076528713.1">
    <property type="nucleotide sequence ID" value="NZ_BMEH01000001.1"/>
</dbReference>
<organism evidence="2 3">
    <name type="scientific">Gemmobacter megaterium</name>
    <dbReference type="NCBI Taxonomy" id="1086013"/>
    <lineage>
        <taxon>Bacteria</taxon>
        <taxon>Pseudomonadati</taxon>
        <taxon>Pseudomonadota</taxon>
        <taxon>Alphaproteobacteria</taxon>
        <taxon>Rhodobacterales</taxon>
        <taxon>Paracoccaceae</taxon>
        <taxon>Gemmobacter</taxon>
    </lineage>
</organism>
<proteinExistence type="predicted"/>